<proteinExistence type="predicted"/>
<gene>
    <name evidence="2" type="ORF">EK21DRAFT_117545</name>
</gene>
<name>A0A9P4GZ98_9PLEO</name>
<evidence type="ECO:0000313" key="3">
    <source>
        <dbReference type="Proteomes" id="UP000799777"/>
    </source>
</evidence>
<evidence type="ECO:0000313" key="2">
    <source>
        <dbReference type="EMBL" id="KAF2024700.1"/>
    </source>
</evidence>
<keyword evidence="3" id="KW-1185">Reference proteome</keyword>
<comment type="caution">
    <text evidence="2">The sequence shown here is derived from an EMBL/GenBank/DDBJ whole genome shotgun (WGS) entry which is preliminary data.</text>
</comment>
<reference evidence="2" key="1">
    <citation type="journal article" date="2020" name="Stud. Mycol.">
        <title>101 Dothideomycetes genomes: a test case for predicting lifestyles and emergence of pathogens.</title>
        <authorList>
            <person name="Haridas S."/>
            <person name="Albert R."/>
            <person name="Binder M."/>
            <person name="Bloem J."/>
            <person name="Labutti K."/>
            <person name="Salamov A."/>
            <person name="Andreopoulos B."/>
            <person name="Baker S."/>
            <person name="Barry K."/>
            <person name="Bills G."/>
            <person name="Bluhm B."/>
            <person name="Cannon C."/>
            <person name="Castanera R."/>
            <person name="Culley D."/>
            <person name="Daum C."/>
            <person name="Ezra D."/>
            <person name="Gonzalez J."/>
            <person name="Henrissat B."/>
            <person name="Kuo A."/>
            <person name="Liang C."/>
            <person name="Lipzen A."/>
            <person name="Lutzoni F."/>
            <person name="Magnuson J."/>
            <person name="Mondo S."/>
            <person name="Nolan M."/>
            <person name="Ohm R."/>
            <person name="Pangilinan J."/>
            <person name="Park H.-J."/>
            <person name="Ramirez L."/>
            <person name="Alfaro M."/>
            <person name="Sun H."/>
            <person name="Tritt A."/>
            <person name="Yoshinaga Y."/>
            <person name="Zwiers L.-H."/>
            <person name="Turgeon B."/>
            <person name="Goodwin S."/>
            <person name="Spatafora J."/>
            <person name="Crous P."/>
            <person name="Grigoriev I."/>
        </authorList>
    </citation>
    <scope>NUCLEOTIDE SEQUENCE</scope>
    <source>
        <strain evidence="2">CBS 110217</strain>
    </source>
</reference>
<sequence length="203" mass="22644">MLGQPPKKVVCRWPFGSPLAATDEDFKGCKFTSCIPCDPEDRLPPKPAVTKPKRARKSEAQKLMEEAQAWDAGHQCRDQHRFRTGFISPGKYNETRLCRNSAGLKLNRERRLPKITVPRGTNFIEAVILGRPGYHTLHSPPSYAKEKRKVQKSVRKKTKAKKIRTVVKKKAPVKVDSNSGSELDLIGVGSDSDSDSDFVVTCG</sequence>
<organism evidence="2 3">
    <name type="scientific">Setomelanomma holmii</name>
    <dbReference type="NCBI Taxonomy" id="210430"/>
    <lineage>
        <taxon>Eukaryota</taxon>
        <taxon>Fungi</taxon>
        <taxon>Dikarya</taxon>
        <taxon>Ascomycota</taxon>
        <taxon>Pezizomycotina</taxon>
        <taxon>Dothideomycetes</taxon>
        <taxon>Pleosporomycetidae</taxon>
        <taxon>Pleosporales</taxon>
        <taxon>Pleosporineae</taxon>
        <taxon>Phaeosphaeriaceae</taxon>
        <taxon>Setomelanomma</taxon>
    </lineage>
</organism>
<dbReference type="EMBL" id="ML978287">
    <property type="protein sequence ID" value="KAF2024700.1"/>
    <property type="molecule type" value="Genomic_DNA"/>
</dbReference>
<evidence type="ECO:0000256" key="1">
    <source>
        <dbReference type="SAM" id="MobiDB-lite"/>
    </source>
</evidence>
<accession>A0A9P4GZ98</accession>
<protein>
    <submittedName>
        <fullName evidence="2">Uncharacterized protein</fullName>
    </submittedName>
</protein>
<dbReference type="Proteomes" id="UP000799777">
    <property type="component" value="Unassembled WGS sequence"/>
</dbReference>
<dbReference type="AlphaFoldDB" id="A0A9P4GZ98"/>
<feature type="region of interest" description="Disordered" evidence="1">
    <location>
        <begin position="174"/>
        <end position="203"/>
    </location>
</feature>